<dbReference type="STRING" id="121616.GA0070216_113112"/>
<evidence type="ECO:0000256" key="1">
    <source>
        <dbReference type="SAM" id="MobiDB-lite"/>
    </source>
</evidence>
<sequence length="306" mass="33120">MGVDYSYPNDEAIDQTGILDKFNAGEIGGFPGKHPEGWIQAVIDEVQAEIQSNSNSMQKVDWSHYSAEEKAAYDWYTDEVIPRDKWDKIVDDYKADSAKEENVTWEKYGGTDYSGIDGKINPPDVKVYTGGDNKNGALKVSTEAIRYFANSIGALVGTDGKGNSMMLDVSNKLGELNVLPGKFARAEVMRQKISGDGSTNTGLIGDTQGLLVKVHQTLFALRESLLKMADSYEYTEDDNLRTGKDLEKKTKEFNAMTKEEFTKAMGKPWGQISDIDDYGQVGTEGGGGKSGGGESGGGKGSDGGAK</sequence>
<reference evidence="3" key="1">
    <citation type="submission" date="2016-06" db="EMBL/GenBank/DDBJ databases">
        <authorList>
            <person name="Varghese N."/>
            <person name="Submissions Spin"/>
        </authorList>
    </citation>
    <scope>NUCLEOTIDE SEQUENCE [LARGE SCALE GENOMIC DNA]</scope>
    <source>
        <strain evidence="3">DSM 44100</strain>
    </source>
</reference>
<evidence type="ECO:0000313" key="2">
    <source>
        <dbReference type="EMBL" id="SCF40084.1"/>
    </source>
</evidence>
<proteinExistence type="predicted"/>
<organism evidence="2 3">
    <name type="scientific">Micromonospora matsumotoense</name>
    <dbReference type="NCBI Taxonomy" id="121616"/>
    <lineage>
        <taxon>Bacteria</taxon>
        <taxon>Bacillati</taxon>
        <taxon>Actinomycetota</taxon>
        <taxon>Actinomycetes</taxon>
        <taxon>Micromonosporales</taxon>
        <taxon>Micromonosporaceae</taxon>
        <taxon>Micromonospora</taxon>
    </lineage>
</organism>
<dbReference type="Proteomes" id="UP000198797">
    <property type="component" value="Unassembled WGS sequence"/>
</dbReference>
<protein>
    <submittedName>
        <fullName evidence="2">Uncharacterized protein</fullName>
    </submittedName>
</protein>
<evidence type="ECO:0000313" key="3">
    <source>
        <dbReference type="Proteomes" id="UP000198797"/>
    </source>
</evidence>
<keyword evidence="3" id="KW-1185">Reference proteome</keyword>
<gene>
    <name evidence="2" type="ORF">GA0070216_113112</name>
</gene>
<accession>A0A1C5A4X1</accession>
<dbReference type="AlphaFoldDB" id="A0A1C5A4X1"/>
<dbReference type="EMBL" id="FMCU01000013">
    <property type="protein sequence ID" value="SCF40084.1"/>
    <property type="molecule type" value="Genomic_DNA"/>
</dbReference>
<dbReference type="RefSeq" id="WP_091250189.1">
    <property type="nucleotide sequence ID" value="NZ_CP192025.1"/>
</dbReference>
<name>A0A1C5A4X1_9ACTN</name>
<feature type="compositionally biased region" description="Gly residues" evidence="1">
    <location>
        <begin position="282"/>
        <end position="306"/>
    </location>
</feature>
<dbReference type="OrthoDB" id="3675048at2"/>
<feature type="region of interest" description="Disordered" evidence="1">
    <location>
        <begin position="266"/>
        <end position="306"/>
    </location>
</feature>